<dbReference type="PROSITE" id="PS50987">
    <property type="entry name" value="HTH_ARSR_2"/>
    <property type="match status" value="1"/>
</dbReference>
<accession>A0ABR8NTJ6</accession>
<sequence length="123" mass="13438">MPAEIDDELWTAIGDPTRRRLLDLLLSNGPGTASGLSRELPVSRQAVAKQLAVLERAGLVVATASSREVRFGVDPEQFARAVDQLSAVGQAWDRRLHRIKAIAESVQKERDADQALPQRADEA</sequence>
<feature type="domain" description="HTH arsR-type" evidence="1">
    <location>
        <begin position="1"/>
        <end position="93"/>
    </location>
</feature>
<organism evidence="2 3">
    <name type="scientific">Microbacterium helvum</name>
    <dbReference type="NCBI Taxonomy" id="2773713"/>
    <lineage>
        <taxon>Bacteria</taxon>
        <taxon>Bacillati</taxon>
        <taxon>Actinomycetota</taxon>
        <taxon>Actinomycetes</taxon>
        <taxon>Micrococcales</taxon>
        <taxon>Microbacteriaceae</taxon>
        <taxon>Microbacterium</taxon>
    </lineage>
</organism>
<dbReference type="PANTHER" id="PTHR38600">
    <property type="entry name" value="TRANSCRIPTIONAL REGULATORY PROTEIN"/>
    <property type="match status" value="1"/>
</dbReference>
<dbReference type="RefSeq" id="WP_191172670.1">
    <property type="nucleotide sequence ID" value="NZ_JACXZS010000010.1"/>
</dbReference>
<keyword evidence="3" id="KW-1185">Reference proteome</keyword>
<evidence type="ECO:0000313" key="2">
    <source>
        <dbReference type="EMBL" id="MBD3943072.1"/>
    </source>
</evidence>
<dbReference type="CDD" id="cd00090">
    <property type="entry name" value="HTH_ARSR"/>
    <property type="match status" value="1"/>
</dbReference>
<gene>
    <name evidence="2" type="ORF">IF188_15360</name>
</gene>
<dbReference type="EMBL" id="JACXZS010000010">
    <property type="protein sequence ID" value="MBD3943072.1"/>
    <property type="molecule type" value="Genomic_DNA"/>
</dbReference>
<evidence type="ECO:0000313" key="3">
    <source>
        <dbReference type="Proteomes" id="UP000598426"/>
    </source>
</evidence>
<name>A0ABR8NTJ6_9MICO</name>
<evidence type="ECO:0000259" key="1">
    <source>
        <dbReference type="PROSITE" id="PS50987"/>
    </source>
</evidence>
<protein>
    <submittedName>
        <fullName evidence="2">Helix-turn-helix transcriptional regulator</fullName>
    </submittedName>
</protein>
<comment type="caution">
    <text evidence="2">The sequence shown here is derived from an EMBL/GenBank/DDBJ whole genome shotgun (WGS) entry which is preliminary data.</text>
</comment>
<dbReference type="InterPro" id="IPR036390">
    <property type="entry name" value="WH_DNA-bd_sf"/>
</dbReference>
<dbReference type="Pfam" id="PF12840">
    <property type="entry name" value="HTH_20"/>
    <property type="match status" value="1"/>
</dbReference>
<dbReference type="SUPFAM" id="SSF46785">
    <property type="entry name" value="Winged helix' DNA-binding domain"/>
    <property type="match status" value="1"/>
</dbReference>
<dbReference type="Proteomes" id="UP000598426">
    <property type="component" value="Unassembled WGS sequence"/>
</dbReference>
<proteinExistence type="predicted"/>
<dbReference type="InterPro" id="IPR001845">
    <property type="entry name" value="HTH_ArsR_DNA-bd_dom"/>
</dbReference>
<dbReference type="SMART" id="SM00418">
    <property type="entry name" value="HTH_ARSR"/>
    <property type="match status" value="1"/>
</dbReference>
<dbReference type="InterPro" id="IPR036388">
    <property type="entry name" value="WH-like_DNA-bd_sf"/>
</dbReference>
<dbReference type="Gene3D" id="1.10.10.10">
    <property type="entry name" value="Winged helix-like DNA-binding domain superfamily/Winged helix DNA-binding domain"/>
    <property type="match status" value="1"/>
</dbReference>
<dbReference type="PANTHER" id="PTHR38600:SF1">
    <property type="entry name" value="TRANSCRIPTIONAL REGULATORY PROTEIN"/>
    <property type="match status" value="1"/>
</dbReference>
<reference evidence="2 3" key="1">
    <citation type="submission" date="2020-09" db="EMBL/GenBank/DDBJ databases">
        <title>Isolation and identification of active actinomycetes.</title>
        <authorList>
            <person name="Li X."/>
        </authorList>
    </citation>
    <scope>NUCLEOTIDE SEQUENCE [LARGE SCALE GENOMIC DNA]</scope>
    <source>
        <strain evidence="2 3">NEAU-LLC</strain>
    </source>
</reference>
<dbReference type="InterPro" id="IPR011991">
    <property type="entry name" value="ArsR-like_HTH"/>
</dbReference>